<feature type="non-terminal residue" evidence="11">
    <location>
        <position position="252"/>
    </location>
</feature>
<gene>
    <name evidence="11" type="primary">Ifi35</name>
    <name evidence="11" type="ORF">STEDEN_R03575</name>
</gene>
<organism evidence="11 12">
    <name type="scientific">Sterrhoptilus dennistouni</name>
    <dbReference type="NCBI Taxonomy" id="2585820"/>
    <lineage>
        <taxon>Eukaryota</taxon>
        <taxon>Metazoa</taxon>
        <taxon>Chordata</taxon>
        <taxon>Craniata</taxon>
        <taxon>Vertebrata</taxon>
        <taxon>Euteleostomi</taxon>
        <taxon>Archelosauria</taxon>
        <taxon>Archosauria</taxon>
        <taxon>Dinosauria</taxon>
        <taxon>Saurischia</taxon>
        <taxon>Theropoda</taxon>
        <taxon>Coelurosauria</taxon>
        <taxon>Aves</taxon>
        <taxon>Neognathae</taxon>
        <taxon>Neoaves</taxon>
        <taxon>Telluraves</taxon>
        <taxon>Australaves</taxon>
        <taxon>Passeriformes</taxon>
        <taxon>Sylvioidea</taxon>
        <taxon>Zosteropidae</taxon>
        <taxon>Sterrhoptilus</taxon>
    </lineage>
</organism>
<dbReference type="InterPro" id="IPR009909">
    <property type="entry name" value="Nmi/IFP35_dom"/>
</dbReference>
<keyword evidence="6" id="KW-0964">Secreted</keyword>
<name>A0A7K9RK90_9PASS</name>
<proteinExistence type="inferred from homology"/>
<sequence length="252" mass="27762">SALPEKKMIFMGLTVNKEDMNNLMLTPQIHYPLPGGSALITFEEAKVAQRIIEMREHTVELSCGELDELDQYRVRVQAVPVDILLPSALEVRLSQRSRSILVSELPRLDISKEALLDKLELFFSKTKNGGSEVESRKFLEDSEQVVLTFTEDGVAELLIQRGHIEVPIGKGKYKIKISPCMCGDISNLQLQPSRCPRTVLLLGIPDVLSAESMQDALEIHFQKGSRGGGEVDALAYVPAGRTGVAVFAEDSG</sequence>
<keyword evidence="8" id="KW-0391">Immunity</keyword>
<evidence type="ECO:0000256" key="2">
    <source>
        <dbReference type="ARBA" id="ARBA00004496"/>
    </source>
</evidence>
<keyword evidence="9" id="KW-0539">Nucleus</keyword>
<dbReference type="InterPro" id="IPR012677">
    <property type="entry name" value="Nucleotide-bd_a/b_plait_sf"/>
</dbReference>
<feature type="domain" description="NID" evidence="10">
    <location>
        <begin position="145"/>
        <end position="232"/>
    </location>
</feature>
<dbReference type="GO" id="GO:0045087">
    <property type="term" value="P:innate immune response"/>
    <property type="evidence" value="ECO:0007669"/>
    <property type="project" value="UniProtKB-KW"/>
</dbReference>
<evidence type="ECO:0000256" key="5">
    <source>
        <dbReference type="ARBA" id="ARBA00022490"/>
    </source>
</evidence>
<keyword evidence="5" id="KW-0963">Cytoplasm</keyword>
<keyword evidence="12" id="KW-1185">Reference proteome</keyword>
<comment type="similarity">
    <text evidence="4">Belongs to the NMI family.</text>
</comment>
<dbReference type="EMBL" id="VWZU01005364">
    <property type="protein sequence ID" value="NXI24335.1"/>
    <property type="molecule type" value="Genomic_DNA"/>
</dbReference>
<comment type="subcellular location">
    <subcellularLocation>
        <location evidence="2">Cytoplasm</location>
    </subcellularLocation>
    <subcellularLocation>
        <location evidence="1">Nucleus</location>
    </subcellularLocation>
    <subcellularLocation>
        <location evidence="3">Secreted</location>
    </subcellularLocation>
</comment>
<feature type="domain" description="NID" evidence="10">
    <location>
        <begin position="38"/>
        <end position="135"/>
    </location>
</feature>
<protein>
    <submittedName>
        <fullName evidence="11">IN35 protein</fullName>
    </submittedName>
</protein>
<evidence type="ECO:0000256" key="6">
    <source>
        <dbReference type="ARBA" id="ARBA00022525"/>
    </source>
</evidence>
<dbReference type="PANTHER" id="PTHR15225:SF1">
    <property type="entry name" value="INTERFERON-INDUCED 35 KDA PROTEIN"/>
    <property type="match status" value="1"/>
</dbReference>
<dbReference type="GO" id="GO:0005634">
    <property type="term" value="C:nucleus"/>
    <property type="evidence" value="ECO:0007669"/>
    <property type="project" value="UniProtKB-SubCell"/>
</dbReference>
<dbReference type="AlphaFoldDB" id="A0A7K9RK90"/>
<evidence type="ECO:0000313" key="12">
    <source>
        <dbReference type="Proteomes" id="UP000572325"/>
    </source>
</evidence>
<evidence type="ECO:0000256" key="8">
    <source>
        <dbReference type="ARBA" id="ARBA00022859"/>
    </source>
</evidence>
<evidence type="ECO:0000313" key="11">
    <source>
        <dbReference type="EMBL" id="NXI24335.1"/>
    </source>
</evidence>
<feature type="non-terminal residue" evidence="11">
    <location>
        <position position="1"/>
    </location>
</feature>
<evidence type="ECO:0000259" key="10">
    <source>
        <dbReference type="Pfam" id="PF07292"/>
    </source>
</evidence>
<evidence type="ECO:0000256" key="7">
    <source>
        <dbReference type="ARBA" id="ARBA00022588"/>
    </source>
</evidence>
<evidence type="ECO:0000256" key="9">
    <source>
        <dbReference type="ARBA" id="ARBA00023242"/>
    </source>
</evidence>
<comment type="caution">
    <text evidence="11">The sequence shown here is derived from an EMBL/GenBank/DDBJ whole genome shotgun (WGS) entry which is preliminary data.</text>
</comment>
<dbReference type="Pfam" id="PF07292">
    <property type="entry name" value="NID"/>
    <property type="match status" value="2"/>
</dbReference>
<dbReference type="GO" id="GO:0005737">
    <property type="term" value="C:cytoplasm"/>
    <property type="evidence" value="ECO:0007669"/>
    <property type="project" value="UniProtKB-SubCell"/>
</dbReference>
<evidence type="ECO:0000256" key="3">
    <source>
        <dbReference type="ARBA" id="ARBA00004613"/>
    </source>
</evidence>
<dbReference type="GO" id="GO:0045088">
    <property type="term" value="P:regulation of innate immune response"/>
    <property type="evidence" value="ECO:0007669"/>
    <property type="project" value="UniProtKB-ARBA"/>
</dbReference>
<accession>A0A7K9RK90</accession>
<dbReference type="PANTHER" id="PTHR15225">
    <property type="entry name" value="INTERFERON-INDUCED PROTEIN 35/NMI N-MYC/STAT INTERACTING PROTEIN"/>
    <property type="match status" value="1"/>
</dbReference>
<reference evidence="11 12" key="1">
    <citation type="submission" date="2019-09" db="EMBL/GenBank/DDBJ databases">
        <title>Bird 10,000 Genomes (B10K) Project - Family phase.</title>
        <authorList>
            <person name="Zhang G."/>
        </authorList>
    </citation>
    <scope>NUCLEOTIDE SEQUENCE [LARGE SCALE GENOMIC DNA]</scope>
    <source>
        <strain evidence="11">B10K-DU-001-27</strain>
        <tissue evidence="11">Muscle</tissue>
    </source>
</reference>
<dbReference type="Gene3D" id="3.30.70.330">
    <property type="match status" value="1"/>
</dbReference>
<dbReference type="Proteomes" id="UP000572325">
    <property type="component" value="Unassembled WGS sequence"/>
</dbReference>
<dbReference type="GO" id="GO:0005615">
    <property type="term" value="C:extracellular space"/>
    <property type="evidence" value="ECO:0007669"/>
    <property type="project" value="UniProtKB-ARBA"/>
</dbReference>
<dbReference type="FunFam" id="3.30.70.330:FF:000300">
    <property type="entry name" value="Interferon-induced protein 35"/>
    <property type="match status" value="1"/>
</dbReference>
<keyword evidence="7" id="KW-0399">Innate immunity</keyword>
<evidence type="ECO:0000256" key="1">
    <source>
        <dbReference type="ARBA" id="ARBA00004123"/>
    </source>
</evidence>
<evidence type="ECO:0000256" key="4">
    <source>
        <dbReference type="ARBA" id="ARBA00010081"/>
    </source>
</evidence>